<name>A0AC11BCD2_SHEEP</name>
<accession>A0AC11BCD2</accession>
<evidence type="ECO:0000313" key="1">
    <source>
        <dbReference type="Ensembl" id="ENSOARP00020012498.2"/>
    </source>
</evidence>
<organism evidence="1">
    <name type="scientific">Ovis aries</name>
    <name type="common">Sheep</name>
    <dbReference type="NCBI Taxonomy" id="9940"/>
    <lineage>
        <taxon>Eukaryota</taxon>
        <taxon>Metazoa</taxon>
        <taxon>Chordata</taxon>
        <taxon>Craniata</taxon>
        <taxon>Vertebrata</taxon>
        <taxon>Euteleostomi</taxon>
        <taxon>Mammalia</taxon>
        <taxon>Eutheria</taxon>
        <taxon>Laurasiatheria</taxon>
        <taxon>Artiodactyla</taxon>
        <taxon>Ruminantia</taxon>
        <taxon>Pecora</taxon>
        <taxon>Bovidae</taxon>
        <taxon>Caprinae</taxon>
        <taxon>Ovis</taxon>
    </lineage>
</organism>
<gene>
    <name evidence="1" type="primary">GSDMC</name>
</gene>
<protein>
    <submittedName>
        <fullName evidence="1">Uncharacterized protein</fullName>
    </submittedName>
</protein>
<sequence>MTEKFVFIDKMVWKGAAEVDVTAGLEVCVSGKANQSYECSLEVQSVTISPCDWEDLQKRKVLDQEPSFLKECRTRGDNLYAVTEAVKLINRTVLQDSSSVNATGKFSVPWSFYAKSTGDGSGLKVRERTLTLPQGTVMAYKRKQLVFRENGRAILLISDDDKRKTFPEDEFLSWAGSVPRPQFQGSSHTRHSVLQERLIQPEKWPMQSAMGTVRRLILPIDFKSLQNEVSREMEAVAELPTDIQDALFHTILAKLKDQGALQDLTDMLDGNLWIHTGSFLSEMQEDSRNVWLESKHIIYLLEALLVLSDIQHELLAWSMEKKILPQQRELVKSILEPNFRNLWNIPFTLDPKLLALLQEEGLVVTFGLLQECGLRVAPDNPKGTWDLEAKKPLSALYGSLSVLQQLAEA</sequence>
<reference evidence="1" key="1">
    <citation type="submission" date="2020-11" db="EMBL/GenBank/DDBJ databases">
        <authorList>
            <person name="Davenport K.M."/>
            <person name="Bickhart D.M."/>
            <person name="Smith T.P.L."/>
            <person name="Murdoch B.M."/>
            <person name="Rosen B.D."/>
        </authorList>
    </citation>
    <scope>NUCLEOTIDE SEQUENCE [LARGE SCALE GENOMIC DNA]</scope>
    <source>
        <strain evidence="1">OAR_USU_Benz2616</strain>
    </source>
</reference>
<dbReference type="Ensembl" id="ENSOART00020015095.2">
    <property type="protein sequence ID" value="ENSOARP00020012498.2"/>
    <property type="gene ID" value="ENSOARG00020009811.2"/>
</dbReference>
<reference evidence="1" key="2">
    <citation type="submission" date="2025-08" db="UniProtKB">
        <authorList>
            <consortium name="Ensembl"/>
        </authorList>
    </citation>
    <scope>IDENTIFICATION</scope>
</reference>
<reference evidence="1" key="3">
    <citation type="submission" date="2025-09" db="UniProtKB">
        <authorList>
            <consortium name="Ensembl"/>
        </authorList>
    </citation>
    <scope>IDENTIFICATION</scope>
</reference>
<proteinExistence type="predicted"/>